<dbReference type="GO" id="GO:0046373">
    <property type="term" value="P:L-arabinose metabolic process"/>
    <property type="evidence" value="ECO:0007669"/>
    <property type="project" value="InterPro"/>
</dbReference>
<dbReference type="InterPro" id="IPR013780">
    <property type="entry name" value="Glyco_hydro_b"/>
</dbReference>
<dbReference type="Proteomes" id="UP001169760">
    <property type="component" value="Unassembled WGS sequence"/>
</dbReference>
<keyword evidence="7" id="KW-0326">Glycosidase</keyword>
<comment type="subunit">
    <text evidence="3">Homohexamer; trimer of dimers.</text>
</comment>
<dbReference type="Pfam" id="PF22848">
    <property type="entry name" value="ASD1_dom"/>
    <property type="match status" value="1"/>
</dbReference>
<feature type="chain" id="PRO_5043431882" description="non-reducing end alpha-L-arabinofuranosidase" evidence="8">
    <location>
        <begin position="38"/>
        <end position="534"/>
    </location>
</feature>
<evidence type="ECO:0000313" key="10">
    <source>
        <dbReference type="EMBL" id="MDO6424156.1"/>
    </source>
</evidence>
<dbReference type="Gene3D" id="2.60.40.1180">
    <property type="entry name" value="Golgi alpha-mannosidase II"/>
    <property type="match status" value="1"/>
</dbReference>
<dbReference type="EMBL" id="JAUOPB010000013">
    <property type="protein sequence ID" value="MDO6424156.1"/>
    <property type="molecule type" value="Genomic_DNA"/>
</dbReference>
<dbReference type="SUPFAM" id="SSF51011">
    <property type="entry name" value="Glycosyl hydrolase domain"/>
    <property type="match status" value="1"/>
</dbReference>
<evidence type="ECO:0000256" key="6">
    <source>
        <dbReference type="ARBA" id="ARBA00023277"/>
    </source>
</evidence>
<dbReference type="PANTHER" id="PTHR43576:SF2">
    <property type="entry name" value="INTRACELLULAR EXO-ALPHA-L-ARABINOFURANOSIDASE 2"/>
    <property type="match status" value="1"/>
</dbReference>
<evidence type="ECO:0000256" key="8">
    <source>
        <dbReference type="SAM" id="SignalP"/>
    </source>
</evidence>
<gene>
    <name evidence="10" type="ORF">Q4521_16845</name>
</gene>
<evidence type="ECO:0000256" key="2">
    <source>
        <dbReference type="ARBA" id="ARBA00007186"/>
    </source>
</evidence>
<comment type="similarity">
    <text evidence="2">Belongs to the glycosyl hydrolase 51 family.</text>
</comment>
<accession>A0AAW7XB67</accession>
<keyword evidence="8" id="KW-0732">Signal</keyword>
<evidence type="ECO:0000256" key="1">
    <source>
        <dbReference type="ARBA" id="ARBA00001462"/>
    </source>
</evidence>
<organism evidence="10 11">
    <name type="scientific">Saccharophagus degradans</name>
    <dbReference type="NCBI Taxonomy" id="86304"/>
    <lineage>
        <taxon>Bacteria</taxon>
        <taxon>Pseudomonadati</taxon>
        <taxon>Pseudomonadota</taxon>
        <taxon>Gammaproteobacteria</taxon>
        <taxon>Cellvibrionales</taxon>
        <taxon>Cellvibrionaceae</taxon>
        <taxon>Saccharophagus</taxon>
    </lineage>
</organism>
<dbReference type="RefSeq" id="WP_303493589.1">
    <property type="nucleotide sequence ID" value="NZ_JAUOPB010000013.1"/>
</dbReference>
<evidence type="ECO:0000256" key="5">
    <source>
        <dbReference type="ARBA" id="ARBA00022801"/>
    </source>
</evidence>
<dbReference type="InterPro" id="IPR017853">
    <property type="entry name" value="GH"/>
</dbReference>
<dbReference type="EC" id="3.2.1.55" evidence="4"/>
<dbReference type="SMART" id="SM00813">
    <property type="entry name" value="Alpha-L-AF_C"/>
    <property type="match status" value="1"/>
</dbReference>
<dbReference type="Gene3D" id="3.20.20.80">
    <property type="entry name" value="Glycosidases"/>
    <property type="match status" value="1"/>
</dbReference>
<evidence type="ECO:0000256" key="3">
    <source>
        <dbReference type="ARBA" id="ARBA00011165"/>
    </source>
</evidence>
<protein>
    <recommendedName>
        <fullName evidence="4">non-reducing end alpha-L-arabinofuranosidase</fullName>
        <ecNumber evidence="4">3.2.1.55</ecNumber>
    </recommendedName>
</protein>
<dbReference type="SUPFAM" id="SSF51445">
    <property type="entry name" value="(Trans)glycosidases"/>
    <property type="match status" value="1"/>
</dbReference>
<evidence type="ECO:0000259" key="9">
    <source>
        <dbReference type="SMART" id="SM00813"/>
    </source>
</evidence>
<dbReference type="GO" id="GO:0046556">
    <property type="term" value="F:alpha-L-arabinofuranosidase activity"/>
    <property type="evidence" value="ECO:0007669"/>
    <property type="project" value="UniProtKB-EC"/>
</dbReference>
<comment type="catalytic activity">
    <reaction evidence="1">
        <text>Hydrolysis of terminal non-reducing alpha-L-arabinofuranoside residues in alpha-L-arabinosides.</text>
        <dbReference type="EC" id="3.2.1.55"/>
    </reaction>
</comment>
<evidence type="ECO:0000256" key="7">
    <source>
        <dbReference type="ARBA" id="ARBA00023295"/>
    </source>
</evidence>
<dbReference type="Pfam" id="PF06964">
    <property type="entry name" value="Alpha-L-AF_C"/>
    <property type="match status" value="1"/>
</dbReference>
<keyword evidence="6" id="KW-0119">Carbohydrate metabolism</keyword>
<sequence>MNPASTLSVKTTNKTTNHLKKLTLTIAAIVAPLTSWADVKVSLNPENTGETISKYIYGQFAEHLGSGIYSGIWVGEDSPIPNKNGFRNDVIKALQELHVPVIRWPGGCFADEYHWRDGIGPREQRPIRVNTHWGGVEEPNTFGTHEFFELVELLNTEAYVAGNLGTGSPQEMAEWLEYIVSNSNSTVVAERKKNGREEPWEVAFWGVGNESWGCGGNLTPEYYTNLYRHFSTFVKATGAKRPKLVASGSYDDDETWTTPLSKLKINIDGVSHHYYTLPTSDWSKKGAATGFDEKEWILTLERTLKIDSYLATQTGILKKNNPEGNIGLYLDEWGTWYDAEPGTNPGFLYQQNTVRDAIVAAVNLNIFHNYADRLHMANIAQMVNVLQAMILTDNEKMLLTPTYHVFKMYIPFQDATHIPLDIKGQREYSAHKTTVPGFSASAAKTQSGNIVVSLVNLNPNEAEEVSIALEGSKVKTVTGELLTSQKMDAHNTFDKPNNVQPRALTQTDYSISKNGKTLTVKLPAKAVVVLQLNK</sequence>
<evidence type="ECO:0000256" key="4">
    <source>
        <dbReference type="ARBA" id="ARBA00012670"/>
    </source>
</evidence>
<dbReference type="InterPro" id="IPR010720">
    <property type="entry name" value="Alpha-L-AF_C"/>
</dbReference>
<proteinExistence type="inferred from homology"/>
<dbReference type="AlphaFoldDB" id="A0AAW7XB67"/>
<dbReference type="GO" id="GO:0000272">
    <property type="term" value="P:polysaccharide catabolic process"/>
    <property type="evidence" value="ECO:0007669"/>
    <property type="project" value="TreeGrafter"/>
</dbReference>
<feature type="signal peptide" evidence="8">
    <location>
        <begin position="1"/>
        <end position="37"/>
    </location>
</feature>
<reference evidence="10" key="1">
    <citation type="submission" date="2023-07" db="EMBL/GenBank/DDBJ databases">
        <title>Genome content predicts the carbon catabolic preferences of heterotrophic bacteria.</title>
        <authorList>
            <person name="Gralka M."/>
        </authorList>
    </citation>
    <scope>NUCLEOTIDE SEQUENCE</scope>
    <source>
        <strain evidence="10">I3M17_2</strain>
    </source>
</reference>
<evidence type="ECO:0000313" key="11">
    <source>
        <dbReference type="Proteomes" id="UP001169760"/>
    </source>
</evidence>
<feature type="domain" description="Alpha-L-arabinofuranosidase C-terminal" evidence="9">
    <location>
        <begin position="331"/>
        <end position="526"/>
    </location>
</feature>
<comment type="caution">
    <text evidence="10">The sequence shown here is derived from an EMBL/GenBank/DDBJ whole genome shotgun (WGS) entry which is preliminary data.</text>
</comment>
<keyword evidence="5" id="KW-0378">Hydrolase</keyword>
<dbReference type="InterPro" id="IPR055235">
    <property type="entry name" value="ASD1_cat"/>
</dbReference>
<name>A0AAW7XB67_9GAMM</name>
<dbReference type="PANTHER" id="PTHR43576">
    <property type="entry name" value="ALPHA-L-ARABINOFURANOSIDASE C-RELATED"/>
    <property type="match status" value="1"/>
</dbReference>